<keyword evidence="2" id="KW-1185">Reference proteome</keyword>
<reference evidence="1 2" key="1">
    <citation type="journal article" date="2020" name="Microorganisms">
        <title>Osmotic Adaptation and Compatible Solute Biosynthesis of Phototrophic Bacteria as Revealed from Genome Analyses.</title>
        <authorList>
            <person name="Imhoff J.F."/>
            <person name="Rahn T."/>
            <person name="Kunzel S."/>
            <person name="Keller A."/>
            <person name="Neulinger S.C."/>
        </authorList>
    </citation>
    <scope>NUCLEOTIDE SEQUENCE [LARGE SCALE GENOMIC DNA]</scope>
    <source>
        <strain evidence="1 2">DSM 21303</strain>
    </source>
</reference>
<protein>
    <submittedName>
        <fullName evidence="1">Uncharacterized protein</fullName>
    </submittedName>
</protein>
<dbReference type="AlphaFoldDB" id="A0A9X0WLF1"/>
<evidence type="ECO:0000313" key="1">
    <source>
        <dbReference type="EMBL" id="MBK1646902.1"/>
    </source>
</evidence>
<comment type="caution">
    <text evidence="1">The sequence shown here is derived from an EMBL/GenBank/DDBJ whole genome shotgun (WGS) entry which is preliminary data.</text>
</comment>
<gene>
    <name evidence="1" type="ORF">CKO25_20200</name>
</gene>
<dbReference type="Proteomes" id="UP001138802">
    <property type="component" value="Unassembled WGS sequence"/>
</dbReference>
<accession>A0A9X0WLF1</accession>
<name>A0A9X0WLF1_9GAMM</name>
<evidence type="ECO:0000313" key="2">
    <source>
        <dbReference type="Proteomes" id="UP001138802"/>
    </source>
</evidence>
<dbReference type="EMBL" id="NRSD01000048">
    <property type="protein sequence ID" value="MBK1646902.1"/>
    <property type="molecule type" value="Genomic_DNA"/>
</dbReference>
<sequence length="112" mass="12327">MYPVTQNKNNLSALSLKRHLCVCWHTAWRLKHKLLEAIAEHESCPLLTSLVVADDAVVEGQRRSGKHGRGAEVKAVFPCSSPRWKSATTVIPDTCVSPLSPIPDLKGDTLRS</sequence>
<organism evidence="1 2">
    <name type="scientific">Thiocapsa imhoffii</name>
    <dbReference type="NCBI Taxonomy" id="382777"/>
    <lineage>
        <taxon>Bacteria</taxon>
        <taxon>Pseudomonadati</taxon>
        <taxon>Pseudomonadota</taxon>
        <taxon>Gammaproteobacteria</taxon>
        <taxon>Chromatiales</taxon>
        <taxon>Chromatiaceae</taxon>
        <taxon>Thiocapsa</taxon>
    </lineage>
</organism>
<proteinExistence type="predicted"/>